<organism evidence="2 3">
    <name type="scientific">Pseudokineococcus basanitobsidens</name>
    <dbReference type="NCBI Taxonomy" id="1926649"/>
    <lineage>
        <taxon>Bacteria</taxon>
        <taxon>Bacillati</taxon>
        <taxon>Actinomycetota</taxon>
        <taxon>Actinomycetes</taxon>
        <taxon>Kineosporiales</taxon>
        <taxon>Kineosporiaceae</taxon>
        <taxon>Pseudokineococcus</taxon>
    </lineage>
</organism>
<reference evidence="2 3" key="1">
    <citation type="journal article" date="2017" name="Int. J. Syst. Evol. Microbiol.">
        <title>Pseudokineococcus basanitobsidens sp. nov., isolated from volcanic rock.</title>
        <authorList>
            <person name="Lee D.W."/>
            <person name="Park M.Y."/>
            <person name="Kim J.J."/>
            <person name="Kim B.S."/>
        </authorList>
    </citation>
    <scope>NUCLEOTIDE SEQUENCE [LARGE SCALE GENOMIC DNA]</scope>
    <source>
        <strain evidence="2 3">DSM 103726</strain>
    </source>
</reference>
<keyword evidence="3" id="KW-1185">Reference proteome</keyword>
<evidence type="ECO:0000256" key="1">
    <source>
        <dbReference type="SAM" id="MobiDB-lite"/>
    </source>
</evidence>
<dbReference type="EMBL" id="JBBIAA010000003">
    <property type="protein sequence ID" value="MEJ5944553.1"/>
    <property type="molecule type" value="Genomic_DNA"/>
</dbReference>
<accession>A0ABU8RHR0</accession>
<protein>
    <recommendedName>
        <fullName evidence="4">DUF5709 domain-containing protein</fullName>
    </recommendedName>
</protein>
<feature type="region of interest" description="Disordered" evidence="1">
    <location>
        <begin position="1"/>
        <end position="88"/>
    </location>
</feature>
<comment type="caution">
    <text evidence="2">The sequence shown here is derived from an EMBL/GenBank/DDBJ whole genome shotgun (WGS) entry which is preliminary data.</text>
</comment>
<evidence type="ECO:0000313" key="2">
    <source>
        <dbReference type="EMBL" id="MEJ5944553.1"/>
    </source>
</evidence>
<dbReference type="RefSeq" id="WP_339573939.1">
    <property type="nucleotide sequence ID" value="NZ_JBBIAA010000003.1"/>
</dbReference>
<evidence type="ECO:0008006" key="4">
    <source>
        <dbReference type="Google" id="ProtNLM"/>
    </source>
</evidence>
<name>A0ABU8RHR0_9ACTN</name>
<dbReference type="Proteomes" id="UP001387100">
    <property type="component" value="Unassembled WGS sequence"/>
</dbReference>
<feature type="compositionally biased region" description="Acidic residues" evidence="1">
    <location>
        <begin position="76"/>
        <end position="88"/>
    </location>
</feature>
<proteinExistence type="predicted"/>
<sequence length="88" mass="9190">MQGREGQQTQRGDGQQEEPAVAVPAEASPGSPAHEPATTTAADGVEAEDAWRQGIHLASGSAEDADGSGQARSGYWDDEDDPERPDET</sequence>
<feature type="compositionally biased region" description="Polar residues" evidence="1">
    <location>
        <begin position="1"/>
        <end position="13"/>
    </location>
</feature>
<feature type="compositionally biased region" description="Low complexity" evidence="1">
    <location>
        <begin position="17"/>
        <end position="33"/>
    </location>
</feature>
<evidence type="ECO:0000313" key="3">
    <source>
        <dbReference type="Proteomes" id="UP001387100"/>
    </source>
</evidence>
<gene>
    <name evidence="2" type="ORF">WDZ17_04495</name>
</gene>